<feature type="domain" description="SPX" evidence="8">
    <location>
        <begin position="1"/>
        <end position="275"/>
    </location>
</feature>
<keyword evidence="2" id="KW-0813">Transport</keyword>
<keyword evidence="4 7" id="KW-1133">Transmembrane helix</keyword>
<dbReference type="Proteomes" id="UP001281761">
    <property type="component" value="Unassembled WGS sequence"/>
</dbReference>
<dbReference type="Pfam" id="PF03600">
    <property type="entry name" value="CitMHS"/>
    <property type="match status" value="1"/>
</dbReference>
<evidence type="ECO:0000256" key="6">
    <source>
        <dbReference type="SAM" id="MobiDB-lite"/>
    </source>
</evidence>
<keyword evidence="10" id="KW-1185">Reference proteome</keyword>
<feature type="transmembrane region" description="Helical" evidence="7">
    <location>
        <begin position="504"/>
        <end position="523"/>
    </location>
</feature>
<dbReference type="EMBL" id="JARBJD010000002">
    <property type="protein sequence ID" value="KAK2964423.1"/>
    <property type="molecule type" value="Genomic_DNA"/>
</dbReference>
<reference evidence="9 10" key="1">
    <citation type="journal article" date="2022" name="bioRxiv">
        <title>Genomics of Preaxostyla Flagellates Illuminates Evolutionary Transitions and the Path Towards Mitochondrial Loss.</title>
        <authorList>
            <person name="Novak L.V.F."/>
            <person name="Treitli S.C."/>
            <person name="Pyrih J."/>
            <person name="Halakuc P."/>
            <person name="Pipaliya S.V."/>
            <person name="Vacek V."/>
            <person name="Brzon O."/>
            <person name="Soukal P."/>
            <person name="Eme L."/>
            <person name="Dacks J.B."/>
            <person name="Karnkowska A."/>
            <person name="Elias M."/>
            <person name="Hampl V."/>
        </authorList>
    </citation>
    <scope>NUCLEOTIDE SEQUENCE [LARGE SCALE GENOMIC DNA]</scope>
    <source>
        <strain evidence="9">NAU3</strain>
        <tissue evidence="9">Gut</tissue>
    </source>
</reference>
<feature type="transmembrane region" description="Helical" evidence="7">
    <location>
        <begin position="810"/>
        <end position="836"/>
    </location>
</feature>
<name>A0ABQ9YKZ3_9EUKA</name>
<evidence type="ECO:0000256" key="1">
    <source>
        <dbReference type="ARBA" id="ARBA00004141"/>
    </source>
</evidence>
<feature type="transmembrane region" description="Helical" evidence="7">
    <location>
        <begin position="423"/>
        <end position="443"/>
    </location>
</feature>
<feature type="transmembrane region" description="Helical" evidence="7">
    <location>
        <begin position="674"/>
        <end position="692"/>
    </location>
</feature>
<dbReference type="InterPro" id="IPR004331">
    <property type="entry name" value="SPX_dom"/>
</dbReference>
<feature type="transmembrane region" description="Helical" evidence="7">
    <location>
        <begin position="631"/>
        <end position="653"/>
    </location>
</feature>
<proteinExistence type="predicted"/>
<evidence type="ECO:0000256" key="5">
    <source>
        <dbReference type="ARBA" id="ARBA00023136"/>
    </source>
</evidence>
<evidence type="ECO:0000259" key="8">
    <source>
        <dbReference type="PROSITE" id="PS51382"/>
    </source>
</evidence>
<feature type="transmembrane region" description="Helical" evidence="7">
    <location>
        <begin position="856"/>
        <end position="875"/>
    </location>
</feature>
<dbReference type="InterPro" id="IPR004680">
    <property type="entry name" value="Cit_transptr-like_dom"/>
</dbReference>
<comment type="subcellular location">
    <subcellularLocation>
        <location evidence="1">Membrane</location>
        <topology evidence="1">Multi-pass membrane protein</topology>
    </subcellularLocation>
</comment>
<feature type="transmembrane region" description="Helical" evidence="7">
    <location>
        <begin position="698"/>
        <end position="718"/>
    </location>
</feature>
<evidence type="ECO:0000256" key="2">
    <source>
        <dbReference type="ARBA" id="ARBA00022448"/>
    </source>
</evidence>
<protein>
    <submittedName>
        <fullName evidence="9">Divalent Anion:Na+ Symporter</fullName>
    </submittedName>
</protein>
<evidence type="ECO:0000256" key="3">
    <source>
        <dbReference type="ARBA" id="ARBA00022692"/>
    </source>
</evidence>
<organism evidence="9 10">
    <name type="scientific">Blattamonas nauphoetae</name>
    <dbReference type="NCBI Taxonomy" id="2049346"/>
    <lineage>
        <taxon>Eukaryota</taxon>
        <taxon>Metamonada</taxon>
        <taxon>Preaxostyla</taxon>
        <taxon>Oxymonadida</taxon>
        <taxon>Blattamonas</taxon>
    </lineage>
</organism>
<dbReference type="PANTHER" id="PTHR10283">
    <property type="entry name" value="SOLUTE CARRIER FAMILY 13 MEMBER"/>
    <property type="match status" value="1"/>
</dbReference>
<keyword evidence="5 7" id="KW-0472">Membrane</keyword>
<comment type="caution">
    <text evidence="9">The sequence shown here is derived from an EMBL/GenBank/DDBJ whole genome shotgun (WGS) entry which is preliminary data.</text>
</comment>
<dbReference type="PROSITE" id="PS51382">
    <property type="entry name" value="SPX"/>
    <property type="match status" value="1"/>
</dbReference>
<sequence>MRYRKQLATLKAQRWGKEYLHYSRLKRELHHVFHHYIRNIKPSKLTNTDSTNELQGLLRTQSNFHLPQAQRRLAEQQNSKRQRFRASTTDDASESSSSKLKHSSLRSTISSQNEETQPLLARQQQTKLIPIYENEEIPLKRSESDNRHFVDRKGRKEPSTALYGGLSEQDARALPLSELFTKWSSHFRAEQQRVLRFIETQMSLQRTEFDKLHNNVETTPVTQGTALDLKEQFLELSTDMKELAIFYDINLQGFSKIIRHLSQAISVKGTDGEVNNPLDEEISDLEAELDDNFAEIGRPSVFVDTLQKYYVETFSVGKFCGDGDPNHKTDIELLSDEDFGEYQLELLEEIEDSTYAQIAWRKNSIAAQIVSLQRSAQIGAPELTGLDEVGYHLEKEEATPGTSSALAGITPPPRVKFYHKVRYPVVAVALMVLAIISLVPWPAENARLIRCLGLILYAVILWVTDAIPFHVTGLSIMLFGSLLKLDTTTYGVWAKRIMKSSMRAPFYALIGECTIGLALQNARLDELMLKWVLSKKWGRKPRVFVVCIVVIETILTVFVGNIASTNVVVGMVLPVLREINDDTFARVLLLCIAITGNVAGMASPLASPASLVSYDIIHHTDPTRSTAFGTWTLSLLPVVVVLVGIVTTVLLFIRKPKLESVPHLTFSPAFHTTKQVYMSVILLLLSVTWFLSPHVPVLGSYGTVGMVAIFLCFGFNCVQKTDLGRLPWPVLLLMMGGCCLYECMDASGLLSALRSSVGVAMGSWYSWPAVLLPVVVVLCVAGVLNHTVVTILIIPIVSHITIQRGSGWEAIVIACAAMISSTMLLTSTSFPSLLALSVEDTQKRHYLKRMDLFRTGAVTTALSLLLILSVFYFLAKAWKI</sequence>
<feature type="transmembrane region" description="Helical" evidence="7">
    <location>
        <begin position="455"/>
        <end position="483"/>
    </location>
</feature>
<evidence type="ECO:0000313" key="10">
    <source>
        <dbReference type="Proteomes" id="UP001281761"/>
    </source>
</evidence>
<feature type="region of interest" description="Disordered" evidence="6">
    <location>
        <begin position="142"/>
        <end position="162"/>
    </location>
</feature>
<feature type="compositionally biased region" description="Basic and acidic residues" evidence="6">
    <location>
        <begin position="142"/>
        <end position="158"/>
    </location>
</feature>
<feature type="transmembrane region" description="Helical" evidence="7">
    <location>
        <begin position="730"/>
        <end position="750"/>
    </location>
</feature>
<feature type="compositionally biased region" description="Polar residues" evidence="6">
    <location>
        <begin position="108"/>
        <end position="122"/>
    </location>
</feature>
<feature type="transmembrane region" description="Helical" evidence="7">
    <location>
        <begin position="543"/>
        <end position="576"/>
    </location>
</feature>
<evidence type="ECO:0000313" key="9">
    <source>
        <dbReference type="EMBL" id="KAK2964423.1"/>
    </source>
</evidence>
<evidence type="ECO:0000256" key="7">
    <source>
        <dbReference type="SAM" id="Phobius"/>
    </source>
</evidence>
<feature type="compositionally biased region" description="Low complexity" evidence="6">
    <location>
        <begin position="85"/>
        <end position="98"/>
    </location>
</feature>
<feature type="transmembrane region" description="Helical" evidence="7">
    <location>
        <begin position="770"/>
        <end position="798"/>
    </location>
</feature>
<feature type="transmembrane region" description="Helical" evidence="7">
    <location>
        <begin position="588"/>
        <end position="611"/>
    </location>
</feature>
<accession>A0ABQ9YKZ3</accession>
<evidence type="ECO:0000256" key="4">
    <source>
        <dbReference type="ARBA" id="ARBA00022989"/>
    </source>
</evidence>
<gene>
    <name evidence="9" type="ORF">BLNAU_339</name>
</gene>
<keyword evidence="3 7" id="KW-0812">Transmembrane</keyword>
<dbReference type="PANTHER" id="PTHR10283:SF92">
    <property type="entry name" value="LOW-AFFINITY PHOSPHATE TRANSPORTER PHO91"/>
    <property type="match status" value="1"/>
</dbReference>
<feature type="region of interest" description="Disordered" evidence="6">
    <location>
        <begin position="72"/>
        <end position="122"/>
    </location>
</feature>